<evidence type="ECO:0000256" key="1">
    <source>
        <dbReference type="ARBA" id="ARBA00010617"/>
    </source>
</evidence>
<dbReference type="STRING" id="1236971.JCM9152_4420"/>
<gene>
    <name evidence="5" type="ORF">JCM9152_4420</name>
</gene>
<keyword evidence="4" id="KW-0479">Metal-binding</keyword>
<dbReference type="GO" id="GO:0020037">
    <property type="term" value="F:heme binding"/>
    <property type="evidence" value="ECO:0007669"/>
    <property type="project" value="InterPro"/>
</dbReference>
<evidence type="ECO:0000313" key="5">
    <source>
        <dbReference type="EMBL" id="GAE32837.1"/>
    </source>
</evidence>
<comment type="caution">
    <text evidence="5">The sequence shown here is derived from an EMBL/GenBank/DDBJ whole genome shotgun (WGS) entry which is preliminary data.</text>
</comment>
<keyword evidence="3 4" id="KW-0503">Monooxygenase</keyword>
<dbReference type="InterPro" id="IPR002397">
    <property type="entry name" value="Cyt_P450_B"/>
</dbReference>
<evidence type="ECO:0000256" key="3">
    <source>
        <dbReference type="ARBA" id="ARBA00023033"/>
    </source>
</evidence>
<evidence type="ECO:0000256" key="2">
    <source>
        <dbReference type="ARBA" id="ARBA00022617"/>
    </source>
</evidence>
<proteinExistence type="inferred from homology"/>
<reference evidence="5" key="1">
    <citation type="journal article" date="2014" name="Genome Announc.">
        <title>Draft Genome Sequences of Three Alkaliphilic Bacillus Strains, Bacillus wakoensis JCM 9140T, Bacillus akibai JCM 9157T, and Bacillus hemicellulosilyticus JCM 9152T.</title>
        <authorList>
            <person name="Yuki M."/>
            <person name="Oshima K."/>
            <person name="Suda W."/>
            <person name="Oshida Y."/>
            <person name="Kitamura K."/>
            <person name="Iida T."/>
            <person name="Hattori M."/>
            <person name="Ohkuma M."/>
        </authorList>
    </citation>
    <scope>NUCLEOTIDE SEQUENCE [LARGE SCALE GENOMIC DNA]</scope>
    <source>
        <strain evidence="5">JCM 9152</strain>
    </source>
</reference>
<dbReference type="PANTHER" id="PTHR46696:SF1">
    <property type="entry name" value="CYTOCHROME P450 YJIB-RELATED"/>
    <property type="match status" value="1"/>
</dbReference>
<dbReference type="InterPro" id="IPR036396">
    <property type="entry name" value="Cyt_P450_sf"/>
</dbReference>
<organism evidence="5 6">
    <name type="scientific">Halalkalibacter hemicellulosilyticusJCM 9152</name>
    <dbReference type="NCBI Taxonomy" id="1236971"/>
    <lineage>
        <taxon>Bacteria</taxon>
        <taxon>Bacillati</taxon>
        <taxon>Bacillota</taxon>
        <taxon>Bacilli</taxon>
        <taxon>Bacillales</taxon>
        <taxon>Bacillaceae</taxon>
        <taxon>Halalkalibacter</taxon>
    </lineage>
</organism>
<dbReference type="PROSITE" id="PS00086">
    <property type="entry name" value="CYTOCHROME_P450"/>
    <property type="match status" value="1"/>
</dbReference>
<dbReference type="Gene3D" id="1.10.630.10">
    <property type="entry name" value="Cytochrome P450"/>
    <property type="match status" value="1"/>
</dbReference>
<protein>
    <submittedName>
        <fullName evidence="5">Putative cytochrome P450 hydroxylase</fullName>
    </submittedName>
</protein>
<dbReference type="InterPro" id="IPR017972">
    <property type="entry name" value="Cyt_P450_CS"/>
</dbReference>
<dbReference type="InterPro" id="IPR001128">
    <property type="entry name" value="Cyt_P450"/>
</dbReference>
<accession>W4QLQ8</accession>
<sequence length="102" mass="11409">MGQQVKKGDHVLVSLASADHDPTKFDNPSNLDITREKSPHLAFGKGIHYCLGAPLAKLEGEIALQVLLEEYPNLSLATDLSHLQWRESFIIRGLKNFPIKLY</sequence>
<keyword evidence="2 4" id="KW-0349">Heme</keyword>
<evidence type="ECO:0000313" key="6">
    <source>
        <dbReference type="Proteomes" id="UP000018895"/>
    </source>
</evidence>
<keyword evidence="4" id="KW-0560">Oxidoreductase</keyword>
<dbReference type="GO" id="GO:0005506">
    <property type="term" value="F:iron ion binding"/>
    <property type="evidence" value="ECO:0007669"/>
    <property type="project" value="InterPro"/>
</dbReference>
<dbReference type="PANTHER" id="PTHR46696">
    <property type="entry name" value="P450, PUTATIVE (EUROFUNG)-RELATED"/>
    <property type="match status" value="1"/>
</dbReference>
<dbReference type="GO" id="GO:0016705">
    <property type="term" value="F:oxidoreductase activity, acting on paired donors, with incorporation or reduction of molecular oxygen"/>
    <property type="evidence" value="ECO:0007669"/>
    <property type="project" value="InterPro"/>
</dbReference>
<keyword evidence="4" id="KW-0408">Iron</keyword>
<comment type="similarity">
    <text evidence="1 4">Belongs to the cytochrome P450 family.</text>
</comment>
<dbReference type="Pfam" id="PF00067">
    <property type="entry name" value="p450"/>
    <property type="match status" value="1"/>
</dbReference>
<dbReference type="AlphaFoldDB" id="W4QLQ8"/>
<dbReference type="PRINTS" id="PR00359">
    <property type="entry name" value="BP450"/>
</dbReference>
<dbReference type="Proteomes" id="UP000018895">
    <property type="component" value="Unassembled WGS sequence"/>
</dbReference>
<dbReference type="EMBL" id="BAUU01000056">
    <property type="protein sequence ID" value="GAE32837.1"/>
    <property type="molecule type" value="Genomic_DNA"/>
</dbReference>
<keyword evidence="6" id="KW-1185">Reference proteome</keyword>
<dbReference type="SUPFAM" id="SSF48264">
    <property type="entry name" value="Cytochrome P450"/>
    <property type="match status" value="1"/>
</dbReference>
<dbReference type="GO" id="GO:0004497">
    <property type="term" value="F:monooxygenase activity"/>
    <property type="evidence" value="ECO:0007669"/>
    <property type="project" value="UniProtKB-KW"/>
</dbReference>
<name>W4QLQ8_9BACI</name>
<evidence type="ECO:0000256" key="4">
    <source>
        <dbReference type="RuleBase" id="RU000461"/>
    </source>
</evidence>